<dbReference type="EC" id="3.1.22.-" evidence="1"/>
<reference evidence="2 3" key="1">
    <citation type="journal article" date="2015" name="Genome Biol. Evol.">
        <title>Comparative Genomics of a Bacterivorous Green Alga Reveals Evolutionary Causalities and Consequences of Phago-Mixotrophic Mode of Nutrition.</title>
        <authorList>
            <person name="Burns J.A."/>
            <person name="Paasch A."/>
            <person name="Narechania A."/>
            <person name="Kim E."/>
        </authorList>
    </citation>
    <scope>NUCLEOTIDE SEQUENCE [LARGE SCALE GENOMIC DNA]</scope>
    <source>
        <strain evidence="2 3">PLY_AMNH</strain>
    </source>
</reference>
<evidence type="ECO:0000256" key="1">
    <source>
        <dbReference type="RuleBase" id="RU369042"/>
    </source>
</evidence>
<dbReference type="GO" id="GO:0003677">
    <property type="term" value="F:DNA binding"/>
    <property type="evidence" value="ECO:0007669"/>
    <property type="project" value="UniProtKB-UniRule"/>
</dbReference>
<dbReference type="CDD" id="cd21036">
    <property type="entry name" value="WH_MUS81"/>
    <property type="match status" value="1"/>
</dbReference>
<dbReference type="PANTHER" id="PTHR13451:SF0">
    <property type="entry name" value="CROSSOVER JUNCTION ENDONUCLEASE MUS81"/>
    <property type="match status" value="1"/>
</dbReference>
<protein>
    <recommendedName>
        <fullName evidence="1">Crossover junction endonuclease MUS81</fullName>
        <ecNumber evidence="1">3.1.22.-</ecNumber>
    </recommendedName>
</protein>
<gene>
    <name evidence="2" type="ORF">CYMTET_27153</name>
</gene>
<dbReference type="EMBL" id="LGRX02014806">
    <property type="protein sequence ID" value="KAK3264081.1"/>
    <property type="molecule type" value="Genomic_DNA"/>
</dbReference>
<keyword evidence="1" id="KW-0479">Metal-binding</keyword>
<dbReference type="GO" id="GO:0048476">
    <property type="term" value="C:Holliday junction resolvase complex"/>
    <property type="evidence" value="ECO:0007669"/>
    <property type="project" value="UniProtKB-UniRule"/>
</dbReference>
<dbReference type="InterPro" id="IPR047417">
    <property type="entry name" value="WHD_MUS81"/>
</dbReference>
<name>A0AAE0FRU3_9CHLO</name>
<comment type="subunit">
    <text evidence="1">Interacts with EME1.</text>
</comment>
<comment type="function">
    <text evidence="1">Interacts with EME1 to form a DNA structure-specific endonuclease with substrate preference for branched DNA structures with a 5'-end at the branch nick. Typical substrates include 3'-flap structures, D-loops, replication forks and nicked Holliday junctions. May be required in mitosis for the processing of stalled or collapsed replication fork intermediates. May be required in meiosis for the repair of meiosis-specific double strand breaks subsequent to single-end invasion (SEI).</text>
</comment>
<evidence type="ECO:0000313" key="2">
    <source>
        <dbReference type="EMBL" id="KAK3264081.1"/>
    </source>
</evidence>
<evidence type="ECO:0000313" key="3">
    <source>
        <dbReference type="Proteomes" id="UP001190700"/>
    </source>
</evidence>
<dbReference type="GO" id="GO:0008821">
    <property type="term" value="F:crossover junction DNA endonuclease activity"/>
    <property type="evidence" value="ECO:0007669"/>
    <property type="project" value="UniProtKB-UniRule"/>
</dbReference>
<dbReference type="AlphaFoldDB" id="A0AAE0FRU3"/>
<keyword evidence="1" id="KW-0540">Nuclease</keyword>
<dbReference type="GO" id="GO:0048257">
    <property type="term" value="F:3'-flap endonuclease activity"/>
    <property type="evidence" value="ECO:0007669"/>
    <property type="project" value="TreeGrafter"/>
</dbReference>
<keyword evidence="1" id="KW-0378">Hydrolase</keyword>
<keyword evidence="1" id="KW-0539">Nucleus</keyword>
<dbReference type="PANTHER" id="PTHR13451">
    <property type="entry name" value="CLASS II CROSSOVER JUNCTION ENDONUCLEASE MUS81"/>
    <property type="match status" value="1"/>
</dbReference>
<keyword evidence="3" id="KW-1185">Reference proteome</keyword>
<dbReference type="Proteomes" id="UP001190700">
    <property type="component" value="Unassembled WGS sequence"/>
</dbReference>
<dbReference type="GO" id="GO:0006308">
    <property type="term" value="P:DNA catabolic process"/>
    <property type="evidence" value="ECO:0007669"/>
    <property type="project" value="UniProtKB-UniRule"/>
</dbReference>
<dbReference type="GO" id="GO:0005634">
    <property type="term" value="C:nucleus"/>
    <property type="evidence" value="ECO:0007669"/>
    <property type="project" value="UniProtKB-SubCell"/>
</dbReference>
<comment type="caution">
    <text evidence="2">The sequence shown here is derived from an EMBL/GenBank/DDBJ whole genome shotgun (WGS) entry which is preliminary data.</text>
</comment>
<organism evidence="2 3">
    <name type="scientific">Cymbomonas tetramitiformis</name>
    <dbReference type="NCBI Taxonomy" id="36881"/>
    <lineage>
        <taxon>Eukaryota</taxon>
        <taxon>Viridiplantae</taxon>
        <taxon>Chlorophyta</taxon>
        <taxon>Pyramimonadophyceae</taxon>
        <taxon>Pyramimonadales</taxon>
        <taxon>Pyramimonadaceae</taxon>
        <taxon>Cymbomonas</taxon>
    </lineage>
</organism>
<comment type="similarity">
    <text evidence="1">Belongs to the XPF family.</text>
</comment>
<dbReference type="GO" id="GO:0031573">
    <property type="term" value="P:mitotic intra-S DNA damage checkpoint signaling"/>
    <property type="evidence" value="ECO:0007669"/>
    <property type="project" value="TreeGrafter"/>
</dbReference>
<dbReference type="InterPro" id="IPR036388">
    <property type="entry name" value="WH-like_DNA-bd_sf"/>
</dbReference>
<comment type="cofactor">
    <cofactor evidence="1">
        <name>Mg(2+)</name>
        <dbReference type="ChEBI" id="CHEBI:18420"/>
    </cofactor>
</comment>
<keyword evidence="1" id="KW-0255">Endonuclease</keyword>
<dbReference type="GO" id="GO:0000727">
    <property type="term" value="P:double-strand break repair via break-induced replication"/>
    <property type="evidence" value="ECO:0007669"/>
    <property type="project" value="UniProtKB-UniRule"/>
</dbReference>
<keyword evidence="1" id="KW-0233">DNA recombination</keyword>
<keyword evidence="1" id="KW-0227">DNA damage</keyword>
<dbReference type="Gene3D" id="1.10.10.10">
    <property type="entry name" value="Winged helix-like DNA-binding domain superfamily/Winged helix DNA-binding domain"/>
    <property type="match status" value="1"/>
</dbReference>
<dbReference type="InterPro" id="IPR033309">
    <property type="entry name" value="Mus81"/>
</dbReference>
<proteinExistence type="inferred from homology"/>
<keyword evidence="1" id="KW-0460">Magnesium</keyword>
<accession>A0AAE0FRU3</accession>
<sequence>MPRAAPRNEDILCALRSKARNLEALNKPSFFEYNRAVEVVQGHRGNITKAAQLASYVGSKRGPSIGQRVFDYISKVIAGELPREDPPPSPAQLQAAERLPKVKKHYEPGVGTGAYAILLTLAQGGVNGMTKDEILPLAQAKCSSDMNQADPMSGRTAWSGVETLTLHKLVIRDRRSRDIARNGAFGMEKDIFTITPHGREVAASLERGAVPPAAGNTRPRDSLPATTPNCSCGMQAKVGRNAKRQTVYLCYGSAPGRKAYGCGFYRVASTLRAAQPEAAMCASGECSSCDELRQYIDDDSMHEALFPVSRHGF</sequence>
<dbReference type="GO" id="GO:0000712">
    <property type="term" value="P:resolution of meiotic recombination intermediates"/>
    <property type="evidence" value="ECO:0007669"/>
    <property type="project" value="TreeGrafter"/>
</dbReference>
<dbReference type="GO" id="GO:0046872">
    <property type="term" value="F:metal ion binding"/>
    <property type="evidence" value="ECO:0007669"/>
    <property type="project" value="UniProtKB-UniRule"/>
</dbReference>
<keyword evidence="1" id="KW-0234">DNA repair</keyword>
<comment type="subcellular location">
    <subcellularLocation>
        <location evidence="1">Nucleus</location>
    </subcellularLocation>
</comment>